<accession>A0ACB8BXZ4</accession>
<evidence type="ECO:0000313" key="2">
    <source>
        <dbReference type="Proteomes" id="UP000790709"/>
    </source>
</evidence>
<comment type="caution">
    <text evidence="1">The sequence shown here is derived from an EMBL/GenBank/DDBJ whole genome shotgun (WGS) entry which is preliminary data.</text>
</comment>
<organism evidence="1 2">
    <name type="scientific">Leucogyrophana mollusca</name>
    <dbReference type="NCBI Taxonomy" id="85980"/>
    <lineage>
        <taxon>Eukaryota</taxon>
        <taxon>Fungi</taxon>
        <taxon>Dikarya</taxon>
        <taxon>Basidiomycota</taxon>
        <taxon>Agaricomycotina</taxon>
        <taxon>Agaricomycetes</taxon>
        <taxon>Agaricomycetidae</taxon>
        <taxon>Boletales</taxon>
        <taxon>Boletales incertae sedis</taxon>
        <taxon>Leucogyrophana</taxon>
    </lineage>
</organism>
<proteinExistence type="predicted"/>
<evidence type="ECO:0000313" key="1">
    <source>
        <dbReference type="EMBL" id="KAH7930289.1"/>
    </source>
</evidence>
<protein>
    <submittedName>
        <fullName evidence="1">Uncharacterized protein</fullName>
    </submittedName>
</protein>
<keyword evidence="2" id="KW-1185">Reference proteome</keyword>
<gene>
    <name evidence="1" type="ORF">BV22DRAFT_69562</name>
</gene>
<sequence>MVPAPATCPLPPFKLHQIPIGKLVQMTLDARYRTACASRLCSASRIFVLWEIIEACCRTRIGSVCGPRRKHARDSKLHKDLFTGPHCLGFRVCCHHGLIVGHSSCKRVCIQQLFSCIKIILTGTPPVRA</sequence>
<dbReference type="Proteomes" id="UP000790709">
    <property type="component" value="Unassembled WGS sequence"/>
</dbReference>
<reference evidence="1" key="1">
    <citation type="journal article" date="2021" name="New Phytol.">
        <title>Evolutionary innovations through gain and loss of genes in the ectomycorrhizal Boletales.</title>
        <authorList>
            <person name="Wu G."/>
            <person name="Miyauchi S."/>
            <person name="Morin E."/>
            <person name="Kuo A."/>
            <person name="Drula E."/>
            <person name="Varga T."/>
            <person name="Kohler A."/>
            <person name="Feng B."/>
            <person name="Cao Y."/>
            <person name="Lipzen A."/>
            <person name="Daum C."/>
            <person name="Hundley H."/>
            <person name="Pangilinan J."/>
            <person name="Johnson J."/>
            <person name="Barry K."/>
            <person name="LaButti K."/>
            <person name="Ng V."/>
            <person name="Ahrendt S."/>
            <person name="Min B."/>
            <person name="Choi I.G."/>
            <person name="Park H."/>
            <person name="Plett J.M."/>
            <person name="Magnuson J."/>
            <person name="Spatafora J.W."/>
            <person name="Nagy L.G."/>
            <person name="Henrissat B."/>
            <person name="Grigoriev I.V."/>
            <person name="Yang Z.L."/>
            <person name="Xu J."/>
            <person name="Martin F.M."/>
        </authorList>
    </citation>
    <scope>NUCLEOTIDE SEQUENCE</scope>
    <source>
        <strain evidence="1">KUC20120723A-06</strain>
    </source>
</reference>
<dbReference type="EMBL" id="MU266333">
    <property type="protein sequence ID" value="KAH7930289.1"/>
    <property type="molecule type" value="Genomic_DNA"/>
</dbReference>
<name>A0ACB8BXZ4_9AGAM</name>